<feature type="modified residue" description="4-aspartylphosphate" evidence="4">
    <location>
        <position position="62"/>
    </location>
</feature>
<dbReference type="GO" id="GO:0000160">
    <property type="term" value="P:phosphorelay signal transduction system"/>
    <property type="evidence" value="ECO:0007669"/>
    <property type="project" value="InterPro"/>
</dbReference>
<dbReference type="Pfam" id="PF00196">
    <property type="entry name" value="GerE"/>
    <property type="match status" value="1"/>
</dbReference>
<proteinExistence type="predicted"/>
<evidence type="ECO:0000256" key="1">
    <source>
        <dbReference type="ARBA" id="ARBA00023015"/>
    </source>
</evidence>
<evidence type="ECO:0000256" key="2">
    <source>
        <dbReference type="ARBA" id="ARBA00023125"/>
    </source>
</evidence>
<dbReference type="PANTHER" id="PTHR44688:SF16">
    <property type="entry name" value="DNA-BINDING TRANSCRIPTIONAL ACTIVATOR DEVR_DOSR"/>
    <property type="match status" value="1"/>
</dbReference>
<dbReference type="RefSeq" id="WP_063947393.1">
    <property type="nucleotide sequence ID" value="NZ_LXPS01000003.1"/>
</dbReference>
<keyword evidence="3" id="KW-0804">Transcription</keyword>
<dbReference type="SMART" id="SM00448">
    <property type="entry name" value="REC"/>
    <property type="match status" value="1"/>
</dbReference>
<keyword evidence="2" id="KW-0238">DNA-binding</keyword>
<dbReference type="GO" id="GO:0003677">
    <property type="term" value="F:DNA binding"/>
    <property type="evidence" value="ECO:0007669"/>
    <property type="project" value="UniProtKB-KW"/>
</dbReference>
<protein>
    <recommendedName>
        <fullName evidence="9">Response regulator transcription factor</fullName>
    </recommendedName>
</protein>
<name>A0A176XIB6_AGRTU</name>
<dbReference type="SUPFAM" id="SSF52172">
    <property type="entry name" value="CheY-like"/>
    <property type="match status" value="1"/>
</dbReference>
<dbReference type="PRINTS" id="PR00038">
    <property type="entry name" value="HTHLUXR"/>
</dbReference>
<dbReference type="InterPro" id="IPR036388">
    <property type="entry name" value="WH-like_DNA-bd_sf"/>
</dbReference>
<evidence type="ECO:0000259" key="5">
    <source>
        <dbReference type="PROSITE" id="PS50043"/>
    </source>
</evidence>
<reference evidence="7 8" key="1">
    <citation type="submission" date="2016-05" db="EMBL/GenBank/DDBJ databases">
        <authorList>
            <person name="Lavstsen T."/>
            <person name="Jespersen J.S."/>
        </authorList>
    </citation>
    <scope>NUCLEOTIDE SEQUENCE [LARGE SCALE GENOMIC DNA]</scope>
    <source>
        <strain evidence="7 8">KCJ1736</strain>
    </source>
</reference>
<keyword evidence="4" id="KW-0597">Phosphoprotein</keyword>
<dbReference type="Pfam" id="PF00072">
    <property type="entry name" value="Response_reg"/>
    <property type="match status" value="1"/>
</dbReference>
<dbReference type="InterPro" id="IPR001789">
    <property type="entry name" value="Sig_transdc_resp-reg_receiver"/>
</dbReference>
<feature type="domain" description="HTH luxR-type" evidence="5">
    <location>
        <begin position="140"/>
        <end position="208"/>
    </location>
</feature>
<evidence type="ECO:0000259" key="6">
    <source>
        <dbReference type="PROSITE" id="PS50110"/>
    </source>
</evidence>
<organism evidence="7 8">
    <name type="scientific">Agrobacterium tumefaciens</name>
    <dbReference type="NCBI Taxonomy" id="358"/>
    <lineage>
        <taxon>Bacteria</taxon>
        <taxon>Pseudomonadati</taxon>
        <taxon>Pseudomonadota</taxon>
        <taxon>Alphaproteobacteria</taxon>
        <taxon>Hyphomicrobiales</taxon>
        <taxon>Rhizobiaceae</taxon>
        <taxon>Rhizobium/Agrobacterium group</taxon>
        <taxon>Agrobacterium</taxon>
        <taxon>Agrobacterium tumefaciens complex</taxon>
    </lineage>
</organism>
<gene>
    <name evidence="7" type="ORF">A7J57_01030</name>
</gene>
<accession>A0A176XIB6</accession>
<evidence type="ECO:0000313" key="7">
    <source>
        <dbReference type="EMBL" id="OAE49228.1"/>
    </source>
</evidence>
<dbReference type="Gene3D" id="1.10.10.10">
    <property type="entry name" value="Winged helix-like DNA-binding domain superfamily/Winged helix DNA-binding domain"/>
    <property type="match status" value="1"/>
</dbReference>
<dbReference type="PROSITE" id="PS50110">
    <property type="entry name" value="RESPONSE_REGULATORY"/>
    <property type="match status" value="1"/>
</dbReference>
<dbReference type="PANTHER" id="PTHR44688">
    <property type="entry name" value="DNA-BINDING TRANSCRIPTIONAL ACTIVATOR DEVR_DOSR"/>
    <property type="match status" value="1"/>
</dbReference>
<dbReference type="PROSITE" id="PS50043">
    <property type="entry name" value="HTH_LUXR_2"/>
    <property type="match status" value="1"/>
</dbReference>
<evidence type="ECO:0000313" key="8">
    <source>
        <dbReference type="Proteomes" id="UP000077098"/>
    </source>
</evidence>
<evidence type="ECO:0008006" key="9">
    <source>
        <dbReference type="Google" id="ProtNLM"/>
    </source>
</evidence>
<dbReference type="InterPro" id="IPR011006">
    <property type="entry name" value="CheY-like_superfamily"/>
</dbReference>
<dbReference type="Proteomes" id="UP000077098">
    <property type="component" value="Unassembled WGS sequence"/>
</dbReference>
<comment type="caution">
    <text evidence="7">The sequence shown here is derived from an EMBL/GenBank/DDBJ whole genome shotgun (WGS) entry which is preliminary data.</text>
</comment>
<dbReference type="AlphaFoldDB" id="A0A176XIB6"/>
<evidence type="ECO:0000256" key="3">
    <source>
        <dbReference type="ARBA" id="ARBA00023163"/>
    </source>
</evidence>
<dbReference type="Gene3D" id="3.40.50.2300">
    <property type="match status" value="1"/>
</dbReference>
<dbReference type="CDD" id="cd06170">
    <property type="entry name" value="LuxR_C_like"/>
    <property type="match status" value="1"/>
</dbReference>
<dbReference type="InterPro" id="IPR000792">
    <property type="entry name" value="Tscrpt_reg_LuxR_C"/>
</dbReference>
<evidence type="ECO:0000256" key="4">
    <source>
        <dbReference type="PROSITE-ProRule" id="PRU00169"/>
    </source>
</evidence>
<dbReference type="SMART" id="SM00421">
    <property type="entry name" value="HTH_LUXR"/>
    <property type="match status" value="1"/>
</dbReference>
<dbReference type="GO" id="GO:0006355">
    <property type="term" value="P:regulation of DNA-templated transcription"/>
    <property type="evidence" value="ECO:0007669"/>
    <property type="project" value="InterPro"/>
</dbReference>
<feature type="domain" description="Response regulatory" evidence="6">
    <location>
        <begin position="13"/>
        <end position="127"/>
    </location>
</feature>
<sequence length="219" mass="24331">MIHPMELPNASPLITIVDDEDIVRKSLIDLFGSFDMPAVAFDGPADFLAGFDPGRPGCILLDINMPDFNGLELQKRLSAIGCSHPIVFITGFEDVRISVDAMKAGATDFFLKPFDSKKVVAAAVKAINLDGERRTERANLDNALNCYGKLTPREREVLKFVTDGLLNKQIAWELGISEIMVKLHRGRMMKKMECRTLSELVRRYDLLAAADAMKDSART</sequence>
<dbReference type="EMBL" id="LXPS01000003">
    <property type="protein sequence ID" value="OAE49228.1"/>
    <property type="molecule type" value="Genomic_DNA"/>
</dbReference>
<keyword evidence="1" id="KW-0805">Transcription regulation</keyword>